<dbReference type="InterPro" id="IPR051601">
    <property type="entry name" value="Serine_prot/Carboxylest_S33"/>
</dbReference>
<reference evidence="6" key="1">
    <citation type="submission" date="2019-11" db="EMBL/GenBank/DDBJ databases">
        <title>The complete genome sequence of Saccharopolyspora sp. E2A.</title>
        <authorList>
            <person name="Zhang G."/>
        </authorList>
    </citation>
    <scope>NUCLEOTIDE SEQUENCE [LARGE SCALE GENOMIC DNA]</scope>
    <source>
        <strain evidence="6">E2A</strain>
    </source>
</reference>
<protein>
    <submittedName>
        <fullName evidence="5">Alpha/beta fold hydrolase</fullName>
    </submittedName>
</protein>
<keyword evidence="6" id="KW-1185">Reference proteome</keyword>
<accession>A0A5Q3Q7V1</accession>
<dbReference type="Gene3D" id="3.40.50.1820">
    <property type="entry name" value="alpha/beta hydrolase"/>
    <property type="match status" value="1"/>
</dbReference>
<feature type="region of interest" description="Disordered" evidence="3">
    <location>
        <begin position="42"/>
        <end position="78"/>
    </location>
</feature>
<evidence type="ECO:0000256" key="3">
    <source>
        <dbReference type="SAM" id="MobiDB-lite"/>
    </source>
</evidence>
<dbReference type="AlphaFoldDB" id="A0A5Q3Q7V1"/>
<dbReference type="SUPFAM" id="SSF53474">
    <property type="entry name" value="alpha/beta-Hydrolases"/>
    <property type="match status" value="1"/>
</dbReference>
<name>A0A5Q3Q7V1_9PSEU</name>
<organism evidence="5 6">
    <name type="scientific">Allosaccharopolyspora coralli</name>
    <dbReference type="NCBI Taxonomy" id="2665642"/>
    <lineage>
        <taxon>Bacteria</taxon>
        <taxon>Bacillati</taxon>
        <taxon>Actinomycetota</taxon>
        <taxon>Actinomycetes</taxon>
        <taxon>Pseudonocardiales</taxon>
        <taxon>Pseudonocardiaceae</taxon>
        <taxon>Allosaccharopolyspora</taxon>
    </lineage>
</organism>
<evidence type="ECO:0000313" key="5">
    <source>
        <dbReference type="EMBL" id="QGK69516.1"/>
    </source>
</evidence>
<feature type="domain" description="Peptidase S33 tripeptidyl aminopeptidase-like C-terminal" evidence="4">
    <location>
        <begin position="435"/>
        <end position="534"/>
    </location>
</feature>
<dbReference type="PANTHER" id="PTHR43248:SF25">
    <property type="entry name" value="AB HYDROLASE-1 DOMAIN-CONTAINING PROTEIN-RELATED"/>
    <property type="match status" value="1"/>
</dbReference>
<dbReference type="KEGG" id="sace:GIY23_08255"/>
<dbReference type="GO" id="GO:0016787">
    <property type="term" value="F:hydrolase activity"/>
    <property type="evidence" value="ECO:0007669"/>
    <property type="project" value="UniProtKB-KW"/>
</dbReference>
<comment type="similarity">
    <text evidence="1">Belongs to the peptidase S33 family.</text>
</comment>
<dbReference type="InterPro" id="IPR029058">
    <property type="entry name" value="AB_hydrolase_fold"/>
</dbReference>
<gene>
    <name evidence="5" type="ORF">GIY23_08255</name>
</gene>
<dbReference type="EMBL" id="CP045929">
    <property type="protein sequence ID" value="QGK69516.1"/>
    <property type="molecule type" value="Genomic_DNA"/>
</dbReference>
<feature type="compositionally biased region" description="Pro residues" evidence="3">
    <location>
        <begin position="60"/>
        <end position="73"/>
    </location>
</feature>
<dbReference type="PANTHER" id="PTHR43248">
    <property type="entry name" value="2-SUCCINYL-6-HYDROXY-2,4-CYCLOHEXADIENE-1-CARBOXYLATE SYNTHASE"/>
    <property type="match status" value="1"/>
</dbReference>
<proteinExistence type="inferred from homology"/>
<evidence type="ECO:0000313" key="6">
    <source>
        <dbReference type="Proteomes" id="UP000371041"/>
    </source>
</evidence>
<evidence type="ECO:0000259" key="4">
    <source>
        <dbReference type="Pfam" id="PF08386"/>
    </source>
</evidence>
<dbReference type="Pfam" id="PF08386">
    <property type="entry name" value="Abhydrolase_4"/>
    <property type="match status" value="1"/>
</dbReference>
<evidence type="ECO:0000256" key="1">
    <source>
        <dbReference type="ARBA" id="ARBA00010088"/>
    </source>
</evidence>
<sequence>MRCWPASSVGVVGGVPVPRLRSRVGVLLLPLLIVLTACSAGPSQRPPVAYRDGEQQVAPAPQPPKPAPVPELGPPGSDRLAWQDCAGATQEALGSPLDPALRVQCAQLLTDLDPPGFPTQGTAQLSLLSAGTGSVPLVVVNDAGGQPGTLFAAELATRMSPEMLATYRIIGMDRRGTGQSDPADCVPSADRSALVGFDPKATDRASLDRLLESVRSSSQECLLDLDDRLPAYDTWRTAADLEELRRELQVPKLHALGRGEGSRVLTTYSERYPATVGRMVLDGAPDPQLDARGRGEAQAQAAENSFDAFSTDCAARPDCPLGPDPRRTVLDLVERTRTAPLETPEAQVTAGALVRGMKLGLSDRDRWPELANALAAADRGDGAPMARIVAPLSRGSGTFPPRIDAELITTCNDTTLRIPPERTADIAADWVEKFPLFGGVSAQYLLWCGQWPVPQQPLPSPRAPGLPPIPVVSTAHDPLVPALSSRHMAEQLPSGVVLNWLGAGHGGVGRSECVTSAISRFFVNGEVPPEGTACPA</sequence>
<keyword evidence="2 5" id="KW-0378">Hydrolase</keyword>
<dbReference type="Proteomes" id="UP000371041">
    <property type="component" value="Chromosome"/>
</dbReference>
<dbReference type="InterPro" id="IPR013595">
    <property type="entry name" value="Pept_S33_TAP-like_C"/>
</dbReference>
<evidence type="ECO:0000256" key="2">
    <source>
        <dbReference type="ARBA" id="ARBA00022801"/>
    </source>
</evidence>